<organism evidence="2 3">
    <name type="scientific">Candidatus Woesebacteria bacterium RIFCSPHIGHO2_01_FULL_39_28</name>
    <dbReference type="NCBI Taxonomy" id="1802496"/>
    <lineage>
        <taxon>Bacteria</taxon>
        <taxon>Candidatus Woeseibacteriota</taxon>
    </lineage>
</organism>
<keyword evidence="1" id="KW-0812">Transmembrane</keyword>
<name>A0A1F7YEJ4_9BACT</name>
<protein>
    <recommendedName>
        <fullName evidence="4">Ferric oxidoreductase domain-containing protein</fullName>
    </recommendedName>
</protein>
<feature type="transmembrane region" description="Helical" evidence="1">
    <location>
        <begin position="135"/>
        <end position="152"/>
    </location>
</feature>
<feature type="transmembrane region" description="Helical" evidence="1">
    <location>
        <begin position="164"/>
        <end position="182"/>
    </location>
</feature>
<comment type="caution">
    <text evidence="2">The sequence shown here is derived from an EMBL/GenBank/DDBJ whole genome shotgun (WGS) entry which is preliminary data.</text>
</comment>
<dbReference type="AlphaFoldDB" id="A0A1F7YEJ4"/>
<feature type="transmembrane region" description="Helical" evidence="1">
    <location>
        <begin position="188"/>
        <end position="206"/>
    </location>
</feature>
<dbReference type="EMBL" id="MGGI01000025">
    <property type="protein sequence ID" value="OGM24935.1"/>
    <property type="molecule type" value="Genomic_DNA"/>
</dbReference>
<evidence type="ECO:0000256" key="1">
    <source>
        <dbReference type="SAM" id="Phobius"/>
    </source>
</evidence>
<evidence type="ECO:0000313" key="2">
    <source>
        <dbReference type="EMBL" id="OGM24935.1"/>
    </source>
</evidence>
<feature type="transmembrane region" description="Helical" evidence="1">
    <location>
        <begin position="85"/>
        <end position="103"/>
    </location>
</feature>
<dbReference type="Proteomes" id="UP000178851">
    <property type="component" value="Unassembled WGS sequence"/>
</dbReference>
<evidence type="ECO:0008006" key="4">
    <source>
        <dbReference type="Google" id="ProtNLM"/>
    </source>
</evidence>
<evidence type="ECO:0000313" key="3">
    <source>
        <dbReference type="Proteomes" id="UP000178851"/>
    </source>
</evidence>
<proteinExistence type="predicted"/>
<accession>A0A1F7YEJ4</accession>
<keyword evidence="1" id="KW-0472">Membrane</keyword>
<gene>
    <name evidence="2" type="ORF">A2627_03130</name>
</gene>
<reference evidence="2 3" key="1">
    <citation type="journal article" date="2016" name="Nat. Commun.">
        <title>Thousands of microbial genomes shed light on interconnected biogeochemical processes in an aquifer system.</title>
        <authorList>
            <person name="Anantharaman K."/>
            <person name="Brown C.T."/>
            <person name="Hug L.A."/>
            <person name="Sharon I."/>
            <person name="Castelle C.J."/>
            <person name="Probst A.J."/>
            <person name="Thomas B.C."/>
            <person name="Singh A."/>
            <person name="Wilkins M.J."/>
            <person name="Karaoz U."/>
            <person name="Brodie E.L."/>
            <person name="Williams K.H."/>
            <person name="Hubbard S.S."/>
            <person name="Banfield J.F."/>
        </authorList>
    </citation>
    <scope>NUCLEOTIDE SEQUENCE [LARGE SCALE GENOMIC DNA]</scope>
</reference>
<keyword evidence="1" id="KW-1133">Transmembrane helix</keyword>
<sequence>MSSKKIAFFVLWLIVLSVGPITVIKNTPIDQFKTNSLITINFLQRSVGLMAYTMIFFQIILGAFMNKWIEKLGGWIFRFHLNEGALAYLIILSHPLLLVLYNFKAKGLVDPFYVFTDFCLLCKDKTEYFHTLGRISFWMVTVAVAAAKFRTHPLLQRHWRKFHILNYIVFLLVSVHGFLVGSDFRTPPFGYLFPLMIIAATTAFWYRRIYSE</sequence>
<feature type="transmembrane region" description="Helical" evidence="1">
    <location>
        <begin position="44"/>
        <end position="64"/>
    </location>
</feature>